<comment type="caution">
    <text evidence="1">The sequence shown here is derived from an EMBL/GenBank/DDBJ whole genome shotgun (WGS) entry which is preliminary data.</text>
</comment>
<gene>
    <name evidence="1" type="ORF">MES5069_700002</name>
</gene>
<dbReference type="Pfam" id="PF00106">
    <property type="entry name" value="adh_short"/>
    <property type="match status" value="1"/>
</dbReference>
<sequence length="62" mass="6703">MFNYKDGVYRMLENKTVLITGGASGIGLASAKLMHEAGARVAIPVEINPSWTRHARPSVMTS</sequence>
<dbReference type="InterPro" id="IPR002347">
    <property type="entry name" value="SDR_fam"/>
</dbReference>
<keyword evidence="2" id="KW-1185">Reference proteome</keyword>
<dbReference type="EMBL" id="CAKXZT010000169">
    <property type="protein sequence ID" value="CAH2408774.1"/>
    <property type="molecule type" value="Genomic_DNA"/>
</dbReference>
<evidence type="ECO:0000313" key="2">
    <source>
        <dbReference type="Proteomes" id="UP001153050"/>
    </source>
</evidence>
<protein>
    <recommendedName>
        <fullName evidence="3">SDR family NAD(P)-dependent oxidoreductase</fullName>
    </recommendedName>
</protein>
<dbReference type="Gene3D" id="3.40.50.720">
    <property type="entry name" value="NAD(P)-binding Rossmann-like Domain"/>
    <property type="match status" value="1"/>
</dbReference>
<organism evidence="1 2">
    <name type="scientific">Mesorhizobium escarrei</name>
    <dbReference type="NCBI Taxonomy" id="666018"/>
    <lineage>
        <taxon>Bacteria</taxon>
        <taxon>Pseudomonadati</taxon>
        <taxon>Pseudomonadota</taxon>
        <taxon>Alphaproteobacteria</taxon>
        <taxon>Hyphomicrobiales</taxon>
        <taxon>Phyllobacteriaceae</taxon>
        <taxon>Mesorhizobium</taxon>
    </lineage>
</organism>
<dbReference type="Proteomes" id="UP001153050">
    <property type="component" value="Unassembled WGS sequence"/>
</dbReference>
<dbReference type="SUPFAM" id="SSF51735">
    <property type="entry name" value="NAD(P)-binding Rossmann-fold domains"/>
    <property type="match status" value="1"/>
</dbReference>
<evidence type="ECO:0008006" key="3">
    <source>
        <dbReference type="Google" id="ProtNLM"/>
    </source>
</evidence>
<accession>A0ABM9EIL0</accession>
<proteinExistence type="predicted"/>
<name>A0ABM9EIL0_9HYPH</name>
<evidence type="ECO:0000313" key="1">
    <source>
        <dbReference type="EMBL" id="CAH2408774.1"/>
    </source>
</evidence>
<dbReference type="InterPro" id="IPR036291">
    <property type="entry name" value="NAD(P)-bd_dom_sf"/>
</dbReference>
<reference evidence="1 2" key="1">
    <citation type="submission" date="2022-03" db="EMBL/GenBank/DDBJ databases">
        <authorList>
            <person name="Brunel B."/>
        </authorList>
    </citation>
    <scope>NUCLEOTIDE SEQUENCE [LARGE SCALE GENOMIC DNA]</scope>
    <source>
        <strain evidence="1">STM5069sample</strain>
    </source>
</reference>